<dbReference type="EMBL" id="LCAW01000001">
    <property type="protein sequence ID" value="KKR99986.1"/>
    <property type="molecule type" value="Genomic_DNA"/>
</dbReference>
<evidence type="ECO:0000256" key="1">
    <source>
        <dbReference type="SAM" id="MobiDB-lite"/>
    </source>
</evidence>
<comment type="caution">
    <text evidence="2">The sequence shown here is derived from an EMBL/GenBank/DDBJ whole genome shotgun (WGS) entry which is preliminary data.</text>
</comment>
<name>A0A0G0VK36_9BACT</name>
<feature type="compositionally biased region" description="Basic and acidic residues" evidence="1">
    <location>
        <begin position="10"/>
        <end position="24"/>
    </location>
</feature>
<protein>
    <recommendedName>
        <fullName evidence="4">IrrE N-terminal-like domain-containing protein</fullName>
    </recommendedName>
</protein>
<reference evidence="2 3" key="1">
    <citation type="journal article" date="2015" name="Nature">
        <title>rRNA introns, odd ribosomes, and small enigmatic genomes across a large radiation of phyla.</title>
        <authorList>
            <person name="Brown C.T."/>
            <person name="Hug L.A."/>
            <person name="Thomas B.C."/>
            <person name="Sharon I."/>
            <person name="Castelle C.J."/>
            <person name="Singh A."/>
            <person name="Wilkins M.J."/>
            <person name="Williams K.H."/>
            <person name="Banfield J.F."/>
        </authorList>
    </citation>
    <scope>NUCLEOTIDE SEQUENCE [LARGE SCALE GENOMIC DNA]</scope>
</reference>
<dbReference type="AlphaFoldDB" id="A0A0G0VK36"/>
<proteinExistence type="predicted"/>
<feature type="region of interest" description="Disordered" evidence="1">
    <location>
        <begin position="1"/>
        <end position="24"/>
    </location>
</feature>
<evidence type="ECO:0000313" key="2">
    <source>
        <dbReference type="EMBL" id="KKR99986.1"/>
    </source>
</evidence>
<gene>
    <name evidence="2" type="ORF">UU50_C0001G0045</name>
</gene>
<dbReference type="Proteomes" id="UP000033930">
    <property type="component" value="Unassembled WGS sequence"/>
</dbReference>
<accession>A0A0G0VK36</accession>
<organism evidence="2 3">
    <name type="scientific">Candidatus Uhrbacteria bacterium GW2011_GWC1_41_20</name>
    <dbReference type="NCBI Taxonomy" id="1618983"/>
    <lineage>
        <taxon>Bacteria</taxon>
        <taxon>Candidatus Uhriibacteriota</taxon>
    </lineage>
</organism>
<evidence type="ECO:0008006" key="4">
    <source>
        <dbReference type="Google" id="ProtNLM"/>
    </source>
</evidence>
<evidence type="ECO:0000313" key="3">
    <source>
        <dbReference type="Proteomes" id="UP000033930"/>
    </source>
</evidence>
<sequence>MNKKFQGLRAMDRSRAMESDEEREDRIVHERLKKTHEQIVSQLECAPGAMQFFQQHESDFLHSFKLGDILMKYDLLACGPILPGYFEDVPLTGDLDASVAKLEALGQEEINARWQKFLKQARRLREEARAAGMSDTASWIIGHDTSPYPTPLDPDAKKPDPIILETSIPSDLKVLALFMTQEKVGKQIQSESVEQWLSNDREPTEIDDDVNQKEIERIFGEKGPNTLYDLLPEELHGIISKIKLVGPRKSQRITAHGEEHQIQFHGGFDKDDATMILIISPEQNIQTILETWFHELGHAMITRSTEVDRDIRKRFAQAVAISDHLQSGYASGIYDTEGIERGLEEDFAESIRQFFIYPREFEQEEPKRFNALKLIFRQYVKGFSIPEMQRRLSVFMEKIKTRKAA</sequence>